<dbReference type="EMBL" id="CP060731">
    <property type="protein sequence ID" value="QNN77161.1"/>
    <property type="molecule type" value="Genomic_DNA"/>
</dbReference>
<dbReference type="AlphaFoldDB" id="A0A7G6UQH5"/>
<name>A0A7G6UQH5_PSEMX</name>
<gene>
    <name evidence="1" type="ORF">H4W19_05760</name>
    <name evidence="2" type="ORF">IAE60_14705</name>
</gene>
<proteinExistence type="predicted"/>
<dbReference type="Proteomes" id="UP000515506">
    <property type="component" value="Chromosome"/>
</dbReference>
<sequence length="105" mass="12194">MASQSRNRHATAQIVDIDAELAYWKTRLNEDTFQVVGATVSDLEKCLKIGYDAYLLHHRHDFDEIAPSLRDRLQRYCPDTPIGWYRAQPIMRAVWQRLKPSVGHA</sequence>
<dbReference type="Proteomes" id="UP000515838">
    <property type="component" value="Chromosome"/>
</dbReference>
<accession>A0A7G6UQH5</accession>
<dbReference type="RefSeq" id="WP_185896383.1">
    <property type="nucleotide sequence ID" value="NZ_CP060028.1"/>
</dbReference>
<keyword evidence="3" id="KW-1185">Reference proteome</keyword>
<evidence type="ECO:0000313" key="2">
    <source>
        <dbReference type="EMBL" id="QNN77161.1"/>
    </source>
</evidence>
<reference evidence="1 3" key="2">
    <citation type="submission" date="2020-08" db="EMBL/GenBank/DDBJ databases">
        <title>Streptomycin resistant and MDR strain, P. mexicana.</title>
        <authorList>
            <person name="Ganesh-kumar S."/>
            <person name="Zhe T."/>
            <person name="Yu Z."/>
            <person name="Min Y."/>
        </authorList>
    </citation>
    <scope>NUCLEOTIDE SEQUENCE [LARGE SCALE GENOMIC DNA]</scope>
    <source>
        <strain evidence="1 3">GTZY</strain>
    </source>
</reference>
<evidence type="ECO:0000313" key="4">
    <source>
        <dbReference type="Proteomes" id="UP000515838"/>
    </source>
</evidence>
<dbReference type="GeneID" id="81472234"/>
<evidence type="ECO:0000313" key="1">
    <source>
        <dbReference type="EMBL" id="QND81272.1"/>
    </source>
</evidence>
<protein>
    <submittedName>
        <fullName evidence="2">Uncharacterized protein</fullName>
    </submittedName>
</protein>
<organism evidence="2 4">
    <name type="scientific">Pseudoxanthomonas mexicana</name>
    <dbReference type="NCBI Taxonomy" id="128785"/>
    <lineage>
        <taxon>Bacteria</taxon>
        <taxon>Pseudomonadati</taxon>
        <taxon>Pseudomonadota</taxon>
        <taxon>Gammaproteobacteria</taxon>
        <taxon>Lysobacterales</taxon>
        <taxon>Lysobacteraceae</taxon>
        <taxon>Pseudoxanthomonas</taxon>
    </lineage>
</organism>
<dbReference type="EMBL" id="CP060028">
    <property type="protein sequence ID" value="QND81272.1"/>
    <property type="molecule type" value="Genomic_DNA"/>
</dbReference>
<reference evidence="2 4" key="1">
    <citation type="submission" date="2020-08" db="EMBL/GenBank/DDBJ databases">
        <title>Streptomycin Non-resistant strain, P. mexicana.</title>
        <authorList>
            <person name="Ganesh-Kumar S."/>
            <person name="Zhe T."/>
            <person name="Yu Z."/>
            <person name="Min Y."/>
        </authorList>
    </citation>
    <scope>NUCLEOTIDE SEQUENCE [LARGE SCALE GENOMIC DNA]</scope>
    <source>
        <strain evidence="2 4">GTZY2</strain>
    </source>
</reference>
<evidence type="ECO:0000313" key="3">
    <source>
        <dbReference type="Proteomes" id="UP000515506"/>
    </source>
</evidence>